<evidence type="ECO:0000256" key="2">
    <source>
        <dbReference type="SAM" id="SignalP"/>
    </source>
</evidence>
<feature type="chain" id="PRO_5041216948" evidence="2">
    <location>
        <begin position="18"/>
        <end position="72"/>
    </location>
</feature>
<reference evidence="3" key="1">
    <citation type="submission" date="2022-12" db="EMBL/GenBank/DDBJ databases">
        <authorList>
            <person name="Alioto T."/>
            <person name="Alioto T."/>
            <person name="Gomez Garrido J."/>
        </authorList>
    </citation>
    <scope>NUCLEOTIDE SEQUENCE</scope>
</reference>
<dbReference type="AlphaFoldDB" id="A0AA35PG28"/>
<protein>
    <submittedName>
        <fullName evidence="3">Uncharacterized protein</fullName>
    </submittedName>
</protein>
<feature type="signal peptide" evidence="2">
    <location>
        <begin position="1"/>
        <end position="17"/>
    </location>
</feature>
<keyword evidence="4" id="KW-1185">Reference proteome</keyword>
<gene>
    <name evidence="3" type="ORF">PODLI_1B019795</name>
</gene>
<keyword evidence="2" id="KW-0732">Signal</keyword>
<accession>A0AA35PG28</accession>
<feature type="compositionally biased region" description="Basic and acidic residues" evidence="1">
    <location>
        <begin position="24"/>
        <end position="34"/>
    </location>
</feature>
<organism evidence="3 4">
    <name type="scientific">Podarcis lilfordi</name>
    <name type="common">Lilford's wall lizard</name>
    <dbReference type="NCBI Taxonomy" id="74358"/>
    <lineage>
        <taxon>Eukaryota</taxon>
        <taxon>Metazoa</taxon>
        <taxon>Chordata</taxon>
        <taxon>Craniata</taxon>
        <taxon>Vertebrata</taxon>
        <taxon>Euteleostomi</taxon>
        <taxon>Lepidosauria</taxon>
        <taxon>Squamata</taxon>
        <taxon>Bifurcata</taxon>
        <taxon>Unidentata</taxon>
        <taxon>Episquamata</taxon>
        <taxon>Laterata</taxon>
        <taxon>Lacertibaenia</taxon>
        <taxon>Lacertidae</taxon>
        <taxon>Podarcis</taxon>
    </lineage>
</organism>
<proteinExistence type="predicted"/>
<dbReference type="EMBL" id="OX395136">
    <property type="protein sequence ID" value="CAI5786969.1"/>
    <property type="molecule type" value="Genomic_DNA"/>
</dbReference>
<dbReference type="Proteomes" id="UP001178461">
    <property type="component" value="Chromosome 11"/>
</dbReference>
<evidence type="ECO:0000313" key="3">
    <source>
        <dbReference type="EMBL" id="CAI5786969.1"/>
    </source>
</evidence>
<sequence>MTLAELLLSWLSGPVTGTNHKTRREPLEPGEKSPDAGNEIYSRSGITDDCDFGTCIAKSSSAPEERQWQYLI</sequence>
<feature type="region of interest" description="Disordered" evidence="1">
    <location>
        <begin position="13"/>
        <end position="44"/>
    </location>
</feature>
<name>A0AA35PG28_9SAUR</name>
<evidence type="ECO:0000313" key="4">
    <source>
        <dbReference type="Proteomes" id="UP001178461"/>
    </source>
</evidence>
<evidence type="ECO:0000256" key="1">
    <source>
        <dbReference type="SAM" id="MobiDB-lite"/>
    </source>
</evidence>